<dbReference type="InterPro" id="IPR027417">
    <property type="entry name" value="P-loop_NTPase"/>
</dbReference>
<feature type="region of interest" description="Disordered" evidence="1">
    <location>
        <begin position="258"/>
        <end position="278"/>
    </location>
</feature>
<accession>D3BIE4</accession>
<dbReference type="OMA" id="IWLANDM"/>
<dbReference type="InterPro" id="IPR051927">
    <property type="entry name" value="Zn_Chap_cDPG_Synth"/>
</dbReference>
<dbReference type="PANTHER" id="PTHR43603">
    <property type="entry name" value="COBW DOMAIN-CONTAINING PROTEIN DDB_G0274527"/>
    <property type="match status" value="1"/>
</dbReference>
<proteinExistence type="predicted"/>
<dbReference type="InterPro" id="IPR003495">
    <property type="entry name" value="CobW/HypB/UreG_nucleotide-bd"/>
</dbReference>
<dbReference type="RefSeq" id="XP_020431167.1">
    <property type="nucleotide sequence ID" value="XM_020579328.1"/>
</dbReference>
<dbReference type="SUPFAM" id="SSF52540">
    <property type="entry name" value="P-loop containing nucleoside triphosphate hydrolases"/>
    <property type="match status" value="1"/>
</dbReference>
<feature type="compositionally biased region" description="Basic and acidic residues" evidence="1">
    <location>
        <begin position="267"/>
        <end position="278"/>
    </location>
</feature>
<reference evidence="3 4" key="1">
    <citation type="journal article" date="2011" name="Genome Res.">
        <title>Phylogeny-wide analysis of social amoeba genomes highlights ancient origins for complex intercellular communication.</title>
        <authorList>
            <person name="Heidel A.J."/>
            <person name="Lawal H.M."/>
            <person name="Felder M."/>
            <person name="Schilde C."/>
            <person name="Helps N.R."/>
            <person name="Tunggal B."/>
            <person name="Rivero F."/>
            <person name="John U."/>
            <person name="Schleicher M."/>
            <person name="Eichinger L."/>
            <person name="Platzer M."/>
            <person name="Noegel A.A."/>
            <person name="Schaap P."/>
            <person name="Gloeckner G."/>
        </authorList>
    </citation>
    <scope>NUCLEOTIDE SEQUENCE [LARGE SCALE GENOMIC DNA]</scope>
    <source>
        <strain evidence="4">ATCC 26659 / Pp 5 / PN500</strain>
    </source>
</reference>
<dbReference type="InParanoid" id="D3BIE4"/>
<dbReference type="Pfam" id="PF02492">
    <property type="entry name" value="cobW"/>
    <property type="match status" value="2"/>
</dbReference>
<dbReference type="Proteomes" id="UP000001396">
    <property type="component" value="Unassembled WGS sequence"/>
</dbReference>
<feature type="region of interest" description="Disordered" evidence="1">
    <location>
        <begin position="517"/>
        <end position="536"/>
    </location>
</feature>
<feature type="compositionally biased region" description="Acidic residues" evidence="1">
    <location>
        <begin position="519"/>
        <end position="536"/>
    </location>
</feature>
<organism evidence="3 4">
    <name type="scientific">Heterostelium pallidum (strain ATCC 26659 / Pp 5 / PN500)</name>
    <name type="common">Cellular slime mold</name>
    <name type="synonym">Polysphondylium pallidum</name>
    <dbReference type="NCBI Taxonomy" id="670386"/>
    <lineage>
        <taxon>Eukaryota</taxon>
        <taxon>Amoebozoa</taxon>
        <taxon>Evosea</taxon>
        <taxon>Eumycetozoa</taxon>
        <taxon>Dictyostelia</taxon>
        <taxon>Acytosteliales</taxon>
        <taxon>Acytosteliaceae</taxon>
        <taxon>Heterostelium</taxon>
    </lineage>
</organism>
<protein>
    <recommendedName>
        <fullName evidence="2">CobW/HypB/UreG nucleotide-binding domain-containing protein</fullName>
    </recommendedName>
</protein>
<dbReference type="PANTHER" id="PTHR43603:SF2">
    <property type="entry name" value="COBW C-TERMINAL DOMAIN-CONTAINING PROTEIN"/>
    <property type="match status" value="1"/>
</dbReference>
<sequence>MTTLIPAIVVEGFISSGKSTFVHQLLQEKKRYALIFDSDVLPQTILYGFEDAKVLREDVAIEMMGGSCVCCTLDVQNIESDVLTRFKENEPSPFDYIIFVSNSFESSFLAELLSCIDEGPLATLATKINLLNIVCLLDCASALVNLKSTQLLNERFKSEFEDVCIVSPDSHTHDGACCHPSTTSTSTNNNTVVGHQPNQTASQFLSVPLTPAALAASNSSLAGSNTSLSGSRKKTVCCPDQGEVNCCQNLQRQQQQAAAAAAANDNSNKESSSDKLVKKGDKPVSSLVFDQLTCASIIILNKIDLVEEDEVEFLSSLVKLINPNVKVLKTELAKVNVISELFGEPSMSVSNYQPVEKKMSGVFITHFYQRVPFHPERLFKFIFADAQAKKINSKTLSSILYLNGFIWLATDMKMNYSFEVNAGYELFTYGNQFYSTMSENEWPIDPAVKESIDRDIKLFKYQDRKSEISIVGVESKSMTQAKFIEQLSKCLLTEQELSLGPNQWESTFINPFIAILPKEDDEDQEEEEEEEETTQN</sequence>
<gene>
    <name evidence="3" type="ORF">PPL_08514</name>
</gene>
<evidence type="ECO:0000256" key="1">
    <source>
        <dbReference type="SAM" id="MobiDB-lite"/>
    </source>
</evidence>
<comment type="caution">
    <text evidence="3">The sequence shown here is derived from an EMBL/GenBank/DDBJ whole genome shotgun (WGS) entry which is preliminary data.</text>
</comment>
<evidence type="ECO:0000313" key="3">
    <source>
        <dbReference type="EMBL" id="EFA79044.1"/>
    </source>
</evidence>
<feature type="domain" description="CobW/HypB/UreG nucleotide-binding" evidence="2">
    <location>
        <begin position="6"/>
        <end position="157"/>
    </location>
</feature>
<dbReference type="Gene3D" id="3.40.50.300">
    <property type="entry name" value="P-loop containing nucleotide triphosphate hydrolases"/>
    <property type="match status" value="2"/>
</dbReference>
<name>D3BIE4_HETP5</name>
<evidence type="ECO:0000259" key="2">
    <source>
        <dbReference type="Pfam" id="PF02492"/>
    </source>
</evidence>
<dbReference type="FunCoup" id="D3BIE4">
    <property type="interactions" value="805"/>
</dbReference>
<feature type="domain" description="CobW/HypB/UreG nucleotide-binding" evidence="2">
    <location>
        <begin position="279"/>
        <end position="328"/>
    </location>
</feature>
<dbReference type="AlphaFoldDB" id="D3BIE4"/>
<keyword evidence="4" id="KW-1185">Reference proteome</keyword>
<dbReference type="EMBL" id="ADBJ01000037">
    <property type="protein sequence ID" value="EFA79044.1"/>
    <property type="molecule type" value="Genomic_DNA"/>
</dbReference>
<dbReference type="GeneID" id="31363993"/>
<evidence type="ECO:0000313" key="4">
    <source>
        <dbReference type="Proteomes" id="UP000001396"/>
    </source>
</evidence>